<keyword evidence="2" id="KW-1185">Reference proteome</keyword>
<dbReference type="EMBL" id="CP009515">
    <property type="protein sequence ID" value="AKB74005.1"/>
    <property type="molecule type" value="Genomic_DNA"/>
</dbReference>
<dbReference type="AlphaFoldDB" id="A0A0E3WS27"/>
<dbReference type="Proteomes" id="UP000033072">
    <property type="component" value="Chromosome"/>
</dbReference>
<evidence type="ECO:0000313" key="2">
    <source>
        <dbReference type="Proteomes" id="UP000033072"/>
    </source>
</evidence>
<gene>
    <name evidence="1" type="ORF">MSLAZ_0744</name>
</gene>
<evidence type="ECO:0000313" key="1">
    <source>
        <dbReference type="EMBL" id="AKB74005.1"/>
    </source>
</evidence>
<reference evidence="1 2" key="1">
    <citation type="submission" date="2014-07" db="EMBL/GenBank/DDBJ databases">
        <title>Methanogenic archaea and the global carbon cycle.</title>
        <authorList>
            <person name="Henriksen J.R."/>
            <person name="Luke J."/>
            <person name="Reinhart S."/>
            <person name="Benedict M.N."/>
            <person name="Youngblut N.D."/>
            <person name="Metcalf M.E."/>
            <person name="Whitaker R.J."/>
            <person name="Metcalf W.W."/>
        </authorList>
    </citation>
    <scope>NUCLEOTIDE SEQUENCE [LARGE SCALE GENOMIC DNA]</scope>
    <source>
        <strain evidence="1 2">Z-7289</strain>
    </source>
</reference>
<organism evidence="1 2">
    <name type="scientific">Methanosarcina lacustris Z-7289</name>
    <dbReference type="NCBI Taxonomy" id="1434111"/>
    <lineage>
        <taxon>Archaea</taxon>
        <taxon>Methanobacteriati</taxon>
        <taxon>Methanobacteriota</taxon>
        <taxon>Stenosarchaea group</taxon>
        <taxon>Methanomicrobia</taxon>
        <taxon>Methanosarcinales</taxon>
        <taxon>Methanosarcinaceae</taxon>
        <taxon>Methanosarcina</taxon>
    </lineage>
</organism>
<name>A0A0E3WS27_9EURY</name>
<proteinExistence type="predicted"/>
<dbReference type="HOGENOM" id="CLU_2766089_0_0_2"/>
<protein>
    <submittedName>
        <fullName evidence="1">Uncharacterized protein</fullName>
    </submittedName>
</protein>
<dbReference type="STRING" id="1434111.MSLAZ_0744"/>
<accession>A0A0E3WS27</accession>
<sequence>MRIRDKFSRMKGIKIKRASNIESRYSRITRFGKFGKNPVSVHFILLLNIFTIKKTTIFGMTHGRNTVEG</sequence>
<dbReference type="KEGG" id="mls:MSLAZ_0744"/>